<evidence type="ECO:0000256" key="1">
    <source>
        <dbReference type="ARBA" id="ARBA00006849"/>
    </source>
</evidence>
<protein>
    <submittedName>
        <fullName evidence="7">Molybdopterin-dependent oxidoreductase</fullName>
    </submittedName>
</protein>
<accession>A0A5Q6RW47</accession>
<dbReference type="InterPro" id="IPR016208">
    <property type="entry name" value="Ald_Oxase/xanthine_DH-like"/>
</dbReference>
<dbReference type="SMART" id="SM01008">
    <property type="entry name" value="Ald_Xan_dh_C"/>
    <property type="match status" value="1"/>
</dbReference>
<evidence type="ECO:0000313" key="7">
    <source>
        <dbReference type="EMBL" id="KAA1422258.1"/>
    </source>
</evidence>
<dbReference type="SUPFAM" id="SSF54665">
    <property type="entry name" value="CO dehydrogenase molybdoprotein N-domain-like"/>
    <property type="match status" value="1"/>
</dbReference>
<dbReference type="InterPro" id="IPR036856">
    <property type="entry name" value="Ald_Oxase/Xan_DH_a/b_sf"/>
</dbReference>
<sequence length="873" mass="90894">MAVTVNGVAVAATPRPGQCLRTYLREAGAFDVRKGCDAGDCGACSVLLDGVPVHSCLIPAVRVPGHDVITAAGLSPGDTTDDTARRFLQAQGFQCGFCTSGMVVTASCLAPDDAEDVDRLLKGNLCRCTGYRSVRDALAGRRNVETEALAAPLGHSVAAPAGRAIVRGRQRFTLDEPPDGTLHAAIVRSPHAHARVVRVETAGALASAGVVAVLTADDAPDVLFSTARHHSRDDDPRDTRILDRVVRFVGQRVAVVVAETPAQAARAVALVQVTYEPLPAVTDPDGARAPGAPLLHADKGPESGIADPGRNVVATIDAETGSVTAGLDAAAHTYDAVFTTARIQASHLETHGAVGWLADDGGLVIRTSSQVPYLVRDELALVLGLPRDRVEVVTSRVGGGFGAKQEMLVEDLVGLAVLRTGRPVQLELSRTEQLTATTVRHPMRIRVRAGVDGAGILTALDVEVLADTGAYGNHAPGVLFHGCNESVAAYRCPNKRVRAESVYTNTVPSGAFRGYGLGQLVFAIEQALDELARAAGVDPYDLRARNVVLPGDPMVSYSTEPDDVEYGSHGALECLILAREAVGRDVAPVPDGPQWRTGTGMALAMIDTIPPRGHHAEAEVRALADGTFEAVVGSAEFGNGSATAYVQLVAQALGTTTDRVRLVAGSTRGVHHDTGAFGSTGLVVTGTALAAAADDLARRVRHAEEAGESITGLVGTGTADGSPRSIAFNVHAFAVAVDVGSGEVRILRSVQAADAGVVVNPEQCRGQVEGGVAQGIGTALFEQVVVDAAGVVRTPVLRTYHVPQIVDVPETEVLFASTSDRIGPYGAKSMSESPYNPVAAALANAVRDAIGVRVTDLPMSRDRVWRAATDAPR</sequence>
<dbReference type="SUPFAM" id="SSF56003">
    <property type="entry name" value="Molybdenum cofactor-binding domain"/>
    <property type="match status" value="1"/>
</dbReference>
<dbReference type="OrthoDB" id="9758509at2"/>
<dbReference type="Pfam" id="PF01315">
    <property type="entry name" value="Ald_Xan_dh_C"/>
    <property type="match status" value="1"/>
</dbReference>
<dbReference type="Pfam" id="PF00111">
    <property type="entry name" value="Fer2"/>
    <property type="match status" value="1"/>
</dbReference>
<dbReference type="InterPro" id="IPR036010">
    <property type="entry name" value="2Fe-2S_ferredoxin-like_sf"/>
</dbReference>
<dbReference type="EMBL" id="VDFQ02000004">
    <property type="protein sequence ID" value="KAA1422258.1"/>
    <property type="molecule type" value="Genomic_DNA"/>
</dbReference>
<dbReference type="InterPro" id="IPR006058">
    <property type="entry name" value="2Fe2S_fd_BS"/>
</dbReference>
<dbReference type="GO" id="GO:0016491">
    <property type="term" value="F:oxidoreductase activity"/>
    <property type="evidence" value="ECO:0007669"/>
    <property type="project" value="UniProtKB-KW"/>
</dbReference>
<dbReference type="Pfam" id="PF01799">
    <property type="entry name" value="Fer2_2"/>
    <property type="match status" value="1"/>
</dbReference>
<name>A0A5Q6RW47_9ACTN</name>
<dbReference type="Gene3D" id="3.90.1170.50">
    <property type="entry name" value="Aldehyde oxidase/xanthine dehydrogenase, a/b hammerhead"/>
    <property type="match status" value="1"/>
</dbReference>
<comment type="caution">
    <text evidence="7">The sequence shown here is derived from an EMBL/GenBank/DDBJ whole genome shotgun (WGS) entry which is preliminary data.</text>
</comment>
<dbReference type="PROSITE" id="PS00197">
    <property type="entry name" value="2FE2S_FER_1"/>
    <property type="match status" value="1"/>
</dbReference>
<evidence type="ECO:0000256" key="3">
    <source>
        <dbReference type="ARBA" id="ARBA00022723"/>
    </source>
</evidence>
<dbReference type="Gene3D" id="1.10.150.120">
    <property type="entry name" value="[2Fe-2S]-binding domain"/>
    <property type="match status" value="1"/>
</dbReference>
<evidence type="ECO:0000256" key="5">
    <source>
        <dbReference type="ARBA" id="ARBA00023004"/>
    </source>
</evidence>
<evidence type="ECO:0000256" key="4">
    <source>
        <dbReference type="ARBA" id="ARBA00023002"/>
    </source>
</evidence>
<evidence type="ECO:0000259" key="6">
    <source>
        <dbReference type="PROSITE" id="PS51085"/>
    </source>
</evidence>
<evidence type="ECO:0000256" key="2">
    <source>
        <dbReference type="ARBA" id="ARBA00022505"/>
    </source>
</evidence>
<dbReference type="PROSITE" id="PS51085">
    <property type="entry name" value="2FE2S_FER_2"/>
    <property type="match status" value="1"/>
</dbReference>
<dbReference type="InterPro" id="IPR036884">
    <property type="entry name" value="2Fe-2S-bd_dom_sf"/>
</dbReference>
<dbReference type="InterPro" id="IPR008274">
    <property type="entry name" value="AldOxase/xan_DH_MoCoBD1"/>
</dbReference>
<dbReference type="InterPro" id="IPR001041">
    <property type="entry name" value="2Fe-2S_ferredoxin-type"/>
</dbReference>
<feature type="domain" description="2Fe-2S ferredoxin-type" evidence="6">
    <location>
        <begin position="1"/>
        <end position="74"/>
    </location>
</feature>
<keyword evidence="4" id="KW-0560">Oxidoreductase</keyword>
<dbReference type="Proteomes" id="UP000307768">
    <property type="component" value="Unassembled WGS sequence"/>
</dbReference>
<dbReference type="Pfam" id="PF20256">
    <property type="entry name" value="MoCoBD_2"/>
    <property type="match status" value="2"/>
</dbReference>
<keyword evidence="3" id="KW-0479">Metal-binding</keyword>
<dbReference type="GO" id="GO:0051537">
    <property type="term" value="F:2 iron, 2 sulfur cluster binding"/>
    <property type="evidence" value="ECO:0007669"/>
    <property type="project" value="InterPro"/>
</dbReference>
<dbReference type="RefSeq" id="WP_149770214.1">
    <property type="nucleotide sequence ID" value="NZ_VDFQ02000004.1"/>
</dbReference>
<dbReference type="SUPFAM" id="SSF47741">
    <property type="entry name" value="CO dehydrogenase ISP C-domain like"/>
    <property type="match status" value="1"/>
</dbReference>
<dbReference type="Pfam" id="PF02738">
    <property type="entry name" value="MoCoBD_1"/>
    <property type="match status" value="1"/>
</dbReference>
<dbReference type="InterPro" id="IPR046867">
    <property type="entry name" value="AldOxase/xan_DH_MoCoBD2"/>
</dbReference>
<proteinExistence type="inferred from homology"/>
<organism evidence="7 8">
    <name type="scientific">Mumia zhuanghuii</name>
    <dbReference type="NCBI Taxonomy" id="2585211"/>
    <lineage>
        <taxon>Bacteria</taxon>
        <taxon>Bacillati</taxon>
        <taxon>Actinomycetota</taxon>
        <taxon>Actinomycetes</taxon>
        <taxon>Propionibacteriales</taxon>
        <taxon>Nocardioidaceae</taxon>
        <taxon>Mumia</taxon>
    </lineage>
</organism>
<dbReference type="Gene3D" id="3.10.20.30">
    <property type="match status" value="1"/>
</dbReference>
<dbReference type="InterPro" id="IPR012675">
    <property type="entry name" value="Beta-grasp_dom_sf"/>
</dbReference>
<dbReference type="PANTHER" id="PTHR11908">
    <property type="entry name" value="XANTHINE DEHYDROGENASE"/>
    <property type="match status" value="1"/>
</dbReference>
<dbReference type="GO" id="GO:0005506">
    <property type="term" value="F:iron ion binding"/>
    <property type="evidence" value="ECO:0007669"/>
    <property type="project" value="InterPro"/>
</dbReference>
<reference evidence="7 8" key="1">
    <citation type="submission" date="2019-09" db="EMBL/GenBank/DDBJ databases">
        <title>Mumia zhuanghuii sp. nov. isolated from the intestinal contents of plateau pika (Ochotona curzoniae) in the Qinghai-Tibet plateau of China.</title>
        <authorList>
            <person name="Tian Z."/>
        </authorList>
    </citation>
    <scope>NUCLEOTIDE SEQUENCE [LARGE SCALE GENOMIC DNA]</scope>
    <source>
        <strain evidence="8">350</strain>
    </source>
</reference>
<keyword evidence="2" id="KW-0500">Molybdenum</keyword>
<keyword evidence="5" id="KW-0408">Iron</keyword>
<dbReference type="PANTHER" id="PTHR11908:SF132">
    <property type="entry name" value="ALDEHYDE OXIDASE 1-RELATED"/>
    <property type="match status" value="1"/>
</dbReference>
<comment type="similarity">
    <text evidence="1">Belongs to the xanthine dehydrogenase family.</text>
</comment>
<gene>
    <name evidence="7" type="ORF">FE697_013925</name>
</gene>
<dbReference type="InterPro" id="IPR000674">
    <property type="entry name" value="Ald_Oxase/Xan_DH_a/b"/>
</dbReference>
<dbReference type="InterPro" id="IPR037165">
    <property type="entry name" value="AldOxase/xan_DH_Mopterin-bd_sf"/>
</dbReference>
<evidence type="ECO:0000313" key="8">
    <source>
        <dbReference type="Proteomes" id="UP000307768"/>
    </source>
</evidence>
<dbReference type="AlphaFoldDB" id="A0A5Q6RW47"/>
<dbReference type="Gene3D" id="3.30.365.10">
    <property type="entry name" value="Aldehyde oxidase/xanthine dehydrogenase, molybdopterin binding domain"/>
    <property type="match status" value="4"/>
</dbReference>
<dbReference type="SUPFAM" id="SSF54292">
    <property type="entry name" value="2Fe-2S ferredoxin-like"/>
    <property type="match status" value="1"/>
</dbReference>
<dbReference type="InterPro" id="IPR002888">
    <property type="entry name" value="2Fe-2S-bd"/>
</dbReference>